<dbReference type="InterPro" id="IPR050131">
    <property type="entry name" value="Peptidase_S8_subtilisin-like"/>
</dbReference>
<dbReference type="PANTHER" id="PTHR43806:SF11">
    <property type="entry name" value="CEREVISIN-RELATED"/>
    <property type="match status" value="1"/>
</dbReference>
<dbReference type="GO" id="GO:0007154">
    <property type="term" value="P:cell communication"/>
    <property type="evidence" value="ECO:0007669"/>
    <property type="project" value="InterPro"/>
</dbReference>
<dbReference type="EMBL" id="FOXQ01000001">
    <property type="protein sequence ID" value="SFP56524.1"/>
    <property type="molecule type" value="Genomic_DNA"/>
</dbReference>
<dbReference type="GO" id="GO:0016020">
    <property type="term" value="C:membrane"/>
    <property type="evidence" value="ECO:0007669"/>
    <property type="project" value="InterPro"/>
</dbReference>
<dbReference type="PROSITE" id="PS51892">
    <property type="entry name" value="SUBTILASE"/>
    <property type="match status" value="1"/>
</dbReference>
<dbReference type="InterPro" id="IPR015500">
    <property type="entry name" value="Peptidase_S8_subtilisin-rel"/>
</dbReference>
<evidence type="ECO:0000256" key="1">
    <source>
        <dbReference type="ARBA" id="ARBA00011073"/>
    </source>
</evidence>
<dbReference type="InterPro" id="IPR026444">
    <property type="entry name" value="Secre_tail"/>
</dbReference>
<evidence type="ECO:0000259" key="9">
    <source>
        <dbReference type="Pfam" id="PF00082"/>
    </source>
</evidence>
<feature type="domain" description="Calx-beta" evidence="10">
    <location>
        <begin position="678"/>
        <end position="769"/>
    </location>
</feature>
<dbReference type="Gene3D" id="3.40.50.200">
    <property type="entry name" value="Peptidase S8/S53 domain"/>
    <property type="match status" value="2"/>
</dbReference>
<evidence type="ECO:0000256" key="7">
    <source>
        <dbReference type="ARBA" id="ARBA00022837"/>
    </source>
</evidence>
<dbReference type="InterPro" id="IPR023828">
    <property type="entry name" value="Peptidase_S8_Ser-AS"/>
</dbReference>
<evidence type="ECO:0000259" key="11">
    <source>
        <dbReference type="Pfam" id="PF18962"/>
    </source>
</evidence>
<dbReference type="Pfam" id="PF18962">
    <property type="entry name" value="Por_Secre_tail"/>
    <property type="match status" value="1"/>
</dbReference>
<comment type="caution">
    <text evidence="8">Lacks conserved residue(s) required for the propagation of feature annotation.</text>
</comment>
<dbReference type="RefSeq" id="WP_090653595.1">
    <property type="nucleotide sequence ID" value="NZ_FOXQ01000001.1"/>
</dbReference>
<proteinExistence type="inferred from homology"/>
<evidence type="ECO:0000256" key="8">
    <source>
        <dbReference type="PROSITE-ProRule" id="PRU01240"/>
    </source>
</evidence>
<dbReference type="InterPro" id="IPR000209">
    <property type="entry name" value="Peptidase_S8/S53_dom"/>
</dbReference>
<evidence type="ECO:0000313" key="13">
    <source>
        <dbReference type="Proteomes" id="UP000199031"/>
    </source>
</evidence>
<dbReference type="Pfam" id="PF00082">
    <property type="entry name" value="Peptidase_S8"/>
    <property type="match status" value="1"/>
</dbReference>
<reference evidence="12 13" key="1">
    <citation type="submission" date="2016-10" db="EMBL/GenBank/DDBJ databases">
        <authorList>
            <person name="de Groot N.N."/>
        </authorList>
    </citation>
    <scope>NUCLEOTIDE SEQUENCE [LARGE SCALE GENOMIC DNA]</scope>
    <source>
        <strain evidence="12 13">DSM 28286</strain>
    </source>
</reference>
<dbReference type="GO" id="GO:0004252">
    <property type="term" value="F:serine-type endopeptidase activity"/>
    <property type="evidence" value="ECO:0007669"/>
    <property type="project" value="InterPro"/>
</dbReference>
<name>A0A1I5RDA2_9BACT</name>
<sequence length="873" mass="92049">MRKNLPILLKIKGRKNIFKYILPLIVVLFSVRLSAQDLKPQAIQQIKLLTEEKASRTPAQKKIDSRLLLAYKMQNNPAFAKQLPAYKTDVKANSQGKVKVDIEAHVSQQLLSDLKNLGADIIFSSERFNNIVANVPLDKVEQIAGYKAVLHINQWLAPTHNDPHINNNVANSRAGKKITGNNSPGIKNRADFATRAATVRNELNNVFNSGANNNFGGSVTSEADATHKAALARTTFGVSGAGVKIGVLSDGIDGYETSQATGDLPAVLNILPGQAGSGREGRAMLELIHDIAPDADLYFATAFISQASFAQNILDLRTAGCDIIVDDVTYYAEGVFQNDNVAQSVNTVTSSGALYFSSAGNSGNVNDGTAGVWEGDFTDGGSLPLFPGTVNDFGGGVLYNTVTGTTGLVTLKWSDPLAHSSNDYDLYATDPAGTAVIDFSTNVQDGDDNAYEYLHYGFPAGYRFYIVKNTGAETRALHLNTNRGRLQNATPGVMYGHNAAGSAYTVAATPAAIPFYSNFPQGPYPDPFNATNLVEGFSSDGPRRIFYNPDGSEITAGNVLFGTNGGTLLQKPDITAADGCSTTTPGFETFYGTSAAAPNAAAIAALVKSAFPALTPAQIRTALISSAIDIETPGADRDAGAGIIMAYEALEAAGAPSGLSISIADKSVKEGNNGYKLVNFIVTLSNKPSKKVAVRYVVKPGSATPGSDYLAESGILVFPKNGAQTQRIPVLIKGDKVNEADETFKVILRNAVNAIISNGEATGTIINDDGTAIAASGSDDAASSAFITGNGIKLSPNPAINSTNISLNGYTGNVTILVSDMKGKVLQQKKVQLQSAKSGLQSFDVSAYAAGTYLVTVIDEKGNKHTQKLIIAR</sequence>
<dbReference type="Pfam" id="PF03160">
    <property type="entry name" value="Calx-beta"/>
    <property type="match status" value="1"/>
</dbReference>
<keyword evidence="4" id="KW-0677">Repeat</keyword>
<dbReference type="InterPro" id="IPR003644">
    <property type="entry name" value="Calx_beta"/>
</dbReference>
<dbReference type="Gene3D" id="2.60.40.2030">
    <property type="match status" value="1"/>
</dbReference>
<keyword evidence="5" id="KW-0378">Hydrolase</keyword>
<accession>A0A1I5RDA2</accession>
<evidence type="ECO:0000256" key="5">
    <source>
        <dbReference type="ARBA" id="ARBA00022801"/>
    </source>
</evidence>
<dbReference type="OrthoDB" id="355609at2"/>
<protein>
    <submittedName>
        <fullName evidence="12">Por secretion system C-terminal sorting domain-containing protein</fullName>
    </submittedName>
</protein>
<dbReference type="InterPro" id="IPR036852">
    <property type="entry name" value="Peptidase_S8/S53_dom_sf"/>
</dbReference>
<evidence type="ECO:0000256" key="4">
    <source>
        <dbReference type="ARBA" id="ARBA00022737"/>
    </source>
</evidence>
<dbReference type="SUPFAM" id="SSF52743">
    <property type="entry name" value="Subtilisin-like"/>
    <property type="match status" value="1"/>
</dbReference>
<evidence type="ECO:0000313" key="12">
    <source>
        <dbReference type="EMBL" id="SFP56524.1"/>
    </source>
</evidence>
<evidence type="ECO:0000256" key="2">
    <source>
        <dbReference type="ARBA" id="ARBA00022670"/>
    </source>
</evidence>
<dbReference type="InterPro" id="IPR034075">
    <property type="entry name" value="Glr3161-like_dom"/>
</dbReference>
<keyword evidence="2" id="KW-0645">Protease</keyword>
<dbReference type="Proteomes" id="UP000199031">
    <property type="component" value="Unassembled WGS sequence"/>
</dbReference>
<keyword evidence="13" id="KW-1185">Reference proteome</keyword>
<dbReference type="NCBIfam" id="TIGR04183">
    <property type="entry name" value="Por_Secre_tail"/>
    <property type="match status" value="1"/>
</dbReference>
<evidence type="ECO:0000259" key="10">
    <source>
        <dbReference type="Pfam" id="PF03160"/>
    </source>
</evidence>
<keyword evidence="3" id="KW-0732">Signal</keyword>
<keyword evidence="6" id="KW-0720">Serine protease</keyword>
<evidence type="ECO:0000256" key="6">
    <source>
        <dbReference type="ARBA" id="ARBA00022825"/>
    </source>
</evidence>
<feature type="domain" description="Secretion system C-terminal sorting" evidence="11">
    <location>
        <begin position="796"/>
        <end position="871"/>
    </location>
</feature>
<dbReference type="PROSITE" id="PS00138">
    <property type="entry name" value="SUBTILASE_SER"/>
    <property type="match status" value="1"/>
</dbReference>
<dbReference type="SUPFAM" id="SSF141072">
    <property type="entry name" value="CalX-like"/>
    <property type="match status" value="1"/>
</dbReference>
<dbReference type="InterPro" id="IPR038081">
    <property type="entry name" value="CalX-like_sf"/>
</dbReference>
<dbReference type="PRINTS" id="PR00723">
    <property type="entry name" value="SUBTILISIN"/>
</dbReference>
<dbReference type="GO" id="GO:0006508">
    <property type="term" value="P:proteolysis"/>
    <property type="evidence" value="ECO:0007669"/>
    <property type="project" value="UniProtKB-KW"/>
</dbReference>
<comment type="similarity">
    <text evidence="1 8">Belongs to the peptidase S8 family.</text>
</comment>
<organism evidence="12 13">
    <name type="scientific">Parafilimonas terrae</name>
    <dbReference type="NCBI Taxonomy" id="1465490"/>
    <lineage>
        <taxon>Bacteria</taxon>
        <taxon>Pseudomonadati</taxon>
        <taxon>Bacteroidota</taxon>
        <taxon>Chitinophagia</taxon>
        <taxon>Chitinophagales</taxon>
        <taxon>Chitinophagaceae</taxon>
        <taxon>Parafilimonas</taxon>
    </lineage>
</organism>
<dbReference type="STRING" id="1465490.SAMN05444277_101197"/>
<dbReference type="PANTHER" id="PTHR43806">
    <property type="entry name" value="PEPTIDASE S8"/>
    <property type="match status" value="1"/>
</dbReference>
<dbReference type="AlphaFoldDB" id="A0A1I5RDA2"/>
<feature type="domain" description="Peptidase S8/S53" evidence="9">
    <location>
        <begin position="288"/>
        <end position="642"/>
    </location>
</feature>
<evidence type="ECO:0000256" key="3">
    <source>
        <dbReference type="ARBA" id="ARBA00022729"/>
    </source>
</evidence>
<dbReference type="CDD" id="cd05562">
    <property type="entry name" value="Peptidases_S53_like"/>
    <property type="match status" value="1"/>
</dbReference>
<gene>
    <name evidence="12" type="ORF">SAMN05444277_101197</name>
</gene>
<keyword evidence="7" id="KW-0106">Calcium</keyword>